<dbReference type="STRING" id="234267.Acid_5625"/>
<accession>Q01UU8</accession>
<organism evidence="2">
    <name type="scientific">Solibacter usitatus (strain Ellin6076)</name>
    <dbReference type="NCBI Taxonomy" id="234267"/>
    <lineage>
        <taxon>Bacteria</taxon>
        <taxon>Pseudomonadati</taxon>
        <taxon>Acidobacteriota</taxon>
        <taxon>Terriglobia</taxon>
        <taxon>Bryobacterales</taxon>
        <taxon>Solibacteraceae</taxon>
        <taxon>Candidatus Solibacter</taxon>
    </lineage>
</organism>
<dbReference type="HOGENOM" id="CLU_1395495_0_0_0"/>
<protein>
    <submittedName>
        <fullName evidence="2">Uncharacterized protein</fullName>
    </submittedName>
</protein>
<gene>
    <name evidence="2" type="ordered locus">Acid_5625</name>
</gene>
<dbReference type="OrthoDB" id="129246at2"/>
<feature type="chain" id="PRO_5004162666" evidence="1">
    <location>
        <begin position="33"/>
        <end position="195"/>
    </location>
</feature>
<sequence precursor="true">MLHALNLVVKLALKRYSPVALLAFFCLAPAQAATLERLSLDDMITKSTTIVRGKVTSSWTAYTGAVIYTHYKIQVSERFKGDAKATAEIMVPGGTLNGVQQNFSGSPLLKQGDEFVFFLWTSNTGITWITGLTQGLFALPAADAATDRVATRQASRELMLDAATSQSVKDSALAMKLSDLRTRIASTLAAQGGGK</sequence>
<feature type="signal peptide" evidence="1">
    <location>
        <begin position="1"/>
        <end position="32"/>
    </location>
</feature>
<evidence type="ECO:0000256" key="1">
    <source>
        <dbReference type="SAM" id="SignalP"/>
    </source>
</evidence>
<name>Q01UU8_SOLUE</name>
<dbReference type="InParanoid" id="Q01UU8"/>
<evidence type="ECO:0000313" key="2">
    <source>
        <dbReference type="EMBL" id="ABJ86572.1"/>
    </source>
</evidence>
<reference evidence="2" key="1">
    <citation type="submission" date="2006-10" db="EMBL/GenBank/DDBJ databases">
        <title>Complete sequence of Solibacter usitatus Ellin6076.</title>
        <authorList>
            <consortium name="US DOE Joint Genome Institute"/>
            <person name="Copeland A."/>
            <person name="Lucas S."/>
            <person name="Lapidus A."/>
            <person name="Barry K."/>
            <person name="Detter J.C."/>
            <person name="Glavina del Rio T."/>
            <person name="Hammon N."/>
            <person name="Israni S."/>
            <person name="Dalin E."/>
            <person name="Tice H."/>
            <person name="Pitluck S."/>
            <person name="Thompson L.S."/>
            <person name="Brettin T."/>
            <person name="Bruce D."/>
            <person name="Han C."/>
            <person name="Tapia R."/>
            <person name="Gilna P."/>
            <person name="Schmutz J."/>
            <person name="Larimer F."/>
            <person name="Land M."/>
            <person name="Hauser L."/>
            <person name="Kyrpides N."/>
            <person name="Mikhailova N."/>
            <person name="Janssen P.H."/>
            <person name="Kuske C.R."/>
            <person name="Richardson P."/>
        </authorList>
    </citation>
    <scope>NUCLEOTIDE SEQUENCE</scope>
    <source>
        <strain evidence="2">Ellin6076</strain>
    </source>
</reference>
<keyword evidence="1" id="KW-0732">Signal</keyword>
<dbReference type="AlphaFoldDB" id="Q01UU8"/>
<dbReference type="KEGG" id="sus:Acid_5625"/>
<dbReference type="EMBL" id="CP000473">
    <property type="protein sequence ID" value="ABJ86572.1"/>
    <property type="molecule type" value="Genomic_DNA"/>
</dbReference>
<proteinExistence type="predicted"/>